<protein>
    <submittedName>
        <fullName evidence="2">Transposase</fullName>
    </submittedName>
</protein>
<dbReference type="Pfam" id="PF13701">
    <property type="entry name" value="DDE_Tnp_1_4"/>
    <property type="match status" value="1"/>
</dbReference>
<organism evidence="2 3">
    <name type="scientific">Acidocella aminolytica 101 = DSM 11237</name>
    <dbReference type="NCBI Taxonomy" id="1120923"/>
    <lineage>
        <taxon>Bacteria</taxon>
        <taxon>Pseudomonadati</taxon>
        <taxon>Pseudomonadota</taxon>
        <taxon>Alphaproteobacteria</taxon>
        <taxon>Acetobacterales</taxon>
        <taxon>Acidocellaceae</taxon>
        <taxon>Acidocella</taxon>
    </lineage>
</organism>
<proteinExistence type="predicted"/>
<accession>A0A0D6PI35</accession>
<dbReference type="Proteomes" id="UP000032668">
    <property type="component" value="Unassembled WGS sequence"/>
</dbReference>
<evidence type="ECO:0000259" key="1">
    <source>
        <dbReference type="Pfam" id="PF13701"/>
    </source>
</evidence>
<name>A0A0D6PI35_9PROT</name>
<keyword evidence="3" id="KW-1185">Reference proteome</keyword>
<dbReference type="InterPro" id="IPR025668">
    <property type="entry name" value="Tnp_DDE_dom"/>
</dbReference>
<sequence length="80" mass="8866">MTGKTNLTALAELSGQWIDAVHAHRPTNTVVLDMDSSVSPTHGEQEGTAYNGEQDMFLLRFGQSRTGAVTADFQMRRLWI</sequence>
<reference evidence="2 3" key="1">
    <citation type="submission" date="2012-11" db="EMBL/GenBank/DDBJ databases">
        <title>Whole genome sequence of Acidocella aminolytica 101 = DSM 11237.</title>
        <authorList>
            <person name="Azuma Y."/>
            <person name="Higashiura N."/>
            <person name="Hirakawa H."/>
            <person name="Matsushita K."/>
        </authorList>
    </citation>
    <scope>NUCLEOTIDE SEQUENCE [LARGE SCALE GENOMIC DNA]</scope>
    <source>
        <strain evidence="3">101 / DSM 11237</strain>
    </source>
</reference>
<gene>
    <name evidence="2" type="ORF">Aam_093_010</name>
</gene>
<comment type="caution">
    <text evidence="2">The sequence shown here is derived from an EMBL/GenBank/DDBJ whole genome shotgun (WGS) entry which is preliminary data.</text>
</comment>
<dbReference type="AlphaFoldDB" id="A0A0D6PI35"/>
<feature type="domain" description="Transposase DDE" evidence="1">
    <location>
        <begin position="4"/>
        <end position="52"/>
    </location>
</feature>
<evidence type="ECO:0000313" key="3">
    <source>
        <dbReference type="Proteomes" id="UP000032668"/>
    </source>
</evidence>
<dbReference type="EMBL" id="BANC01000091">
    <property type="protein sequence ID" value="GAN81435.1"/>
    <property type="molecule type" value="Genomic_DNA"/>
</dbReference>
<evidence type="ECO:0000313" key="2">
    <source>
        <dbReference type="EMBL" id="GAN81435.1"/>
    </source>
</evidence>